<dbReference type="PANTHER" id="PTHR43004">
    <property type="entry name" value="TRK SYSTEM POTASSIUM UPTAKE PROTEIN"/>
    <property type="match status" value="1"/>
</dbReference>
<dbReference type="Proteomes" id="UP000184428">
    <property type="component" value="Unassembled WGS sequence"/>
</dbReference>
<name>A0A1M7U6G4_9ACTN</name>
<evidence type="ECO:0000313" key="6">
    <source>
        <dbReference type="EMBL" id="SHN78505.1"/>
    </source>
</evidence>
<dbReference type="Gene3D" id="3.50.50.60">
    <property type="entry name" value="FAD/NAD(P)-binding domain"/>
    <property type="match status" value="1"/>
</dbReference>
<feature type="domain" description="FAD-binding" evidence="5">
    <location>
        <begin position="9"/>
        <end position="353"/>
    </location>
</feature>
<protein>
    <submittedName>
        <fullName evidence="6">3-(3-hydroxy-phenyl)propionate hydroxylase</fullName>
    </submittedName>
</protein>
<dbReference type="EMBL" id="FRDM01000012">
    <property type="protein sequence ID" value="SHN78505.1"/>
    <property type="molecule type" value="Genomic_DNA"/>
</dbReference>
<organism evidence="6 7">
    <name type="scientific">Geodermatophilus obscurus</name>
    <dbReference type="NCBI Taxonomy" id="1861"/>
    <lineage>
        <taxon>Bacteria</taxon>
        <taxon>Bacillati</taxon>
        <taxon>Actinomycetota</taxon>
        <taxon>Actinomycetes</taxon>
        <taxon>Geodermatophilales</taxon>
        <taxon>Geodermatophilaceae</taxon>
        <taxon>Geodermatophilus</taxon>
    </lineage>
</organism>
<proteinExistence type="predicted"/>
<dbReference type="InterPro" id="IPR036188">
    <property type="entry name" value="FAD/NAD-bd_sf"/>
</dbReference>
<keyword evidence="3" id="KW-0274">FAD</keyword>
<dbReference type="InterPro" id="IPR050641">
    <property type="entry name" value="RIFMO-like"/>
</dbReference>
<dbReference type="PRINTS" id="PR00420">
    <property type="entry name" value="RNGMNOXGNASE"/>
</dbReference>
<evidence type="ECO:0000256" key="4">
    <source>
        <dbReference type="SAM" id="MobiDB-lite"/>
    </source>
</evidence>
<dbReference type="GO" id="GO:0016709">
    <property type="term" value="F:oxidoreductase activity, acting on paired donors, with incorporation or reduction of molecular oxygen, NAD(P)H as one donor, and incorporation of one atom of oxygen"/>
    <property type="evidence" value="ECO:0007669"/>
    <property type="project" value="UniProtKB-ARBA"/>
</dbReference>
<reference evidence="6 7" key="1">
    <citation type="submission" date="2016-12" db="EMBL/GenBank/DDBJ databases">
        <authorList>
            <person name="Song W.-J."/>
            <person name="Kurnit D.M."/>
        </authorList>
    </citation>
    <scope>NUCLEOTIDE SEQUENCE [LARGE SCALE GENOMIC DNA]</scope>
    <source>
        <strain evidence="6 7">DSM 43162</strain>
    </source>
</reference>
<dbReference type="PANTHER" id="PTHR43004:SF19">
    <property type="entry name" value="BINDING MONOOXYGENASE, PUTATIVE (JCVI)-RELATED"/>
    <property type="match status" value="1"/>
</dbReference>
<gene>
    <name evidence="6" type="ORF">SAMN05660350_02625</name>
</gene>
<evidence type="ECO:0000259" key="5">
    <source>
        <dbReference type="Pfam" id="PF01494"/>
    </source>
</evidence>
<evidence type="ECO:0000256" key="3">
    <source>
        <dbReference type="ARBA" id="ARBA00022827"/>
    </source>
</evidence>
<accession>A0A1M7U6G4</accession>
<dbReference type="Gene3D" id="3.40.30.120">
    <property type="match status" value="1"/>
</dbReference>
<dbReference type="OrthoDB" id="8670884at2"/>
<dbReference type="SUPFAM" id="SSF51905">
    <property type="entry name" value="FAD/NAD(P)-binding domain"/>
    <property type="match status" value="1"/>
</dbReference>
<feature type="region of interest" description="Disordered" evidence="4">
    <location>
        <begin position="478"/>
        <end position="497"/>
    </location>
</feature>
<evidence type="ECO:0000256" key="1">
    <source>
        <dbReference type="ARBA" id="ARBA00001974"/>
    </source>
</evidence>
<sequence>MTTPLPGPPVLVLGAGPVGQTAALLLARWGLPVVVLDARPARDPIGSKAICQQRDVLDVWDSVGVGAEVARRGVTWTTARTFHRDAELFSFTFADRGRSPFPPFVNVSQCETEALLDARIAASPLVDVRWGHRVTGIDQDDSAAGDGGVTVTCETPGGEVRVRGSHAVACPGPRSDALRSMLGLAFPGESFEDSFLICDIRTDLPGWETERRFYFDPEWNPGRQVLIHPCPDSTFRIDWQVPPDFDLATEEAAGSLDRRIRQVIGDRPYEIVWKSVYRFHSRLVDRMRVGKVLVAGDAAHLVSPFGARGLNSGVLDAENAAWKIAFVRRGWAPEELLESYHAERHAAAQENIDVTTATMRFLVPRSEEEARHRLDVLERAAGDPAARAQVDSGRLAEPFWYVDSPLTTPDPARPFPGRPARGDVPVPAPGVLVPDCPVTVPGRPDVVRLRQLAREGVTVLVGDDAVLPALPDLPDGLPAAARHELASGGGQGGPSRPVNVHRMGDLDPSGLLHEALGARSDEVWVLRPDAHIAAVLTDPAGVAPAVARLLALEGPPCPPPLVGGPRPPHRSQARGEPLDGAGAPARGPVSVSTI</sequence>
<feature type="region of interest" description="Disordered" evidence="4">
    <location>
        <begin position="558"/>
        <end position="594"/>
    </location>
</feature>
<evidence type="ECO:0000313" key="7">
    <source>
        <dbReference type="Proteomes" id="UP000184428"/>
    </source>
</evidence>
<comment type="cofactor">
    <cofactor evidence="1">
        <name>FAD</name>
        <dbReference type="ChEBI" id="CHEBI:57692"/>
    </cofactor>
</comment>
<dbReference type="GO" id="GO:0071949">
    <property type="term" value="F:FAD binding"/>
    <property type="evidence" value="ECO:0007669"/>
    <property type="project" value="InterPro"/>
</dbReference>
<keyword evidence="2" id="KW-0285">Flavoprotein</keyword>
<dbReference type="AlphaFoldDB" id="A0A1M7U6G4"/>
<dbReference type="NCBIfam" id="NF006002">
    <property type="entry name" value="PRK08132.1"/>
    <property type="match status" value="1"/>
</dbReference>
<dbReference type="InterPro" id="IPR002938">
    <property type="entry name" value="FAD-bd"/>
</dbReference>
<dbReference type="Gene3D" id="3.30.70.2450">
    <property type="match status" value="1"/>
</dbReference>
<dbReference type="Pfam" id="PF01494">
    <property type="entry name" value="FAD_binding_3"/>
    <property type="match status" value="1"/>
</dbReference>
<evidence type="ECO:0000256" key="2">
    <source>
        <dbReference type="ARBA" id="ARBA00022630"/>
    </source>
</evidence>
<dbReference type="RefSeq" id="WP_083606316.1">
    <property type="nucleotide sequence ID" value="NZ_FRDM01000012.1"/>
</dbReference>